<dbReference type="InterPro" id="IPR011051">
    <property type="entry name" value="RmlC_Cupin_sf"/>
</dbReference>
<dbReference type="Pfam" id="PF16867">
    <property type="entry name" value="DMSP_lyase"/>
    <property type="match status" value="1"/>
</dbReference>
<sequence>MHRFLGSLFAAVEPALDGPGLERVFVEARAASEHLPVAESAEGRQIAVCSWLQPALDAQMPSDTLNEVTNGLKALAPHLSWFTRPDATGTGSPNFPDGHGNAIIVGPDGLAVSSELWIGVSLLAPGVRYPDHTHPPEELYLVLSPGDFRNAETQWRAPGVGGLFHNPPGIVHAMRSGDDPLLAVWMLVPAAD</sequence>
<comment type="caution">
    <text evidence="1">The sequence shown here is derived from an EMBL/GenBank/DDBJ whole genome shotgun (WGS) entry which is preliminary data.</text>
</comment>
<gene>
    <name evidence="1" type="ORF">EOI86_18070</name>
</gene>
<dbReference type="GO" id="GO:0047869">
    <property type="term" value="F:dimethylpropiothetin dethiomethylase activity"/>
    <property type="evidence" value="ECO:0007669"/>
    <property type="project" value="InterPro"/>
</dbReference>
<dbReference type="AlphaFoldDB" id="A0A437QL80"/>
<proteinExistence type="predicted"/>
<protein>
    <submittedName>
        <fullName evidence="1">Transcriptional regulator</fullName>
    </submittedName>
</protein>
<dbReference type="OrthoDB" id="9083851at2"/>
<evidence type="ECO:0000313" key="1">
    <source>
        <dbReference type="EMBL" id="RVU35266.1"/>
    </source>
</evidence>
<evidence type="ECO:0000313" key="2">
    <source>
        <dbReference type="Proteomes" id="UP000287447"/>
    </source>
</evidence>
<organism evidence="1 2">
    <name type="scientific">Hwanghaeella grinnelliae</name>
    <dbReference type="NCBI Taxonomy" id="2500179"/>
    <lineage>
        <taxon>Bacteria</taxon>
        <taxon>Pseudomonadati</taxon>
        <taxon>Pseudomonadota</taxon>
        <taxon>Alphaproteobacteria</taxon>
        <taxon>Rhodospirillales</taxon>
        <taxon>Rhodospirillaceae</taxon>
        <taxon>Hwanghaeella</taxon>
    </lineage>
</organism>
<reference evidence="2" key="1">
    <citation type="submission" date="2019-01" db="EMBL/GenBank/DDBJ databases">
        <title>Gri0909 isolated from a small marine red alga.</title>
        <authorList>
            <person name="Kim J."/>
            <person name="Jeong S.E."/>
            <person name="Jeon C.O."/>
        </authorList>
    </citation>
    <scope>NUCLEOTIDE SEQUENCE [LARGE SCALE GENOMIC DNA]</scope>
    <source>
        <strain evidence="2">Gri0909</strain>
    </source>
</reference>
<dbReference type="Gene3D" id="2.60.120.10">
    <property type="entry name" value="Jelly Rolls"/>
    <property type="match status" value="1"/>
</dbReference>
<keyword evidence="2" id="KW-1185">Reference proteome</keyword>
<dbReference type="InterPro" id="IPR014710">
    <property type="entry name" value="RmlC-like_jellyroll"/>
</dbReference>
<dbReference type="EMBL" id="SADE01000003">
    <property type="protein sequence ID" value="RVU35266.1"/>
    <property type="molecule type" value="Genomic_DNA"/>
</dbReference>
<dbReference type="SUPFAM" id="SSF51182">
    <property type="entry name" value="RmlC-like cupins"/>
    <property type="match status" value="1"/>
</dbReference>
<name>A0A437QL80_9PROT</name>
<accession>A0A437QL80</accession>
<dbReference type="InterPro" id="IPR031723">
    <property type="entry name" value="DMSP_lyase"/>
</dbReference>
<dbReference type="Proteomes" id="UP000287447">
    <property type="component" value="Unassembled WGS sequence"/>
</dbReference>